<dbReference type="GO" id="GO:0004047">
    <property type="term" value="F:aminomethyltransferase activity"/>
    <property type="evidence" value="ECO:0007669"/>
    <property type="project" value="UniProtKB-UniRule"/>
</dbReference>
<dbReference type="Gene3D" id="4.10.1250.10">
    <property type="entry name" value="Aminomethyltransferase fragment"/>
    <property type="match status" value="1"/>
</dbReference>
<comment type="function">
    <text evidence="7">The glycine cleavage system catalyzes the degradation of glycine.</text>
</comment>
<dbReference type="GO" id="GO:0005829">
    <property type="term" value="C:cytosol"/>
    <property type="evidence" value="ECO:0007669"/>
    <property type="project" value="TreeGrafter"/>
</dbReference>
<evidence type="ECO:0000259" key="9">
    <source>
        <dbReference type="Pfam" id="PF01571"/>
    </source>
</evidence>
<reference evidence="11 12" key="1">
    <citation type="submission" date="2013-11" db="EMBL/GenBank/DDBJ databases">
        <title>Genomic analysis of Pelistega sp. HM-7.</title>
        <authorList>
            <person name="Kumbhare S.V."/>
            <person name="Shetty S.A."/>
            <person name="Sharma O."/>
            <person name="Dhotre D.P."/>
        </authorList>
    </citation>
    <scope>NUCLEOTIDE SEQUENCE [LARGE SCALE GENOMIC DNA]</scope>
    <source>
        <strain evidence="11 12">HM-7</strain>
    </source>
</reference>
<dbReference type="Gene3D" id="2.40.30.110">
    <property type="entry name" value="Aminomethyltransferase beta-barrel domains"/>
    <property type="match status" value="1"/>
</dbReference>
<dbReference type="Gene3D" id="3.30.70.1400">
    <property type="entry name" value="Aminomethyltransferase beta-barrel domains"/>
    <property type="match status" value="1"/>
</dbReference>
<evidence type="ECO:0000256" key="1">
    <source>
        <dbReference type="ARBA" id="ARBA00008609"/>
    </source>
</evidence>
<dbReference type="InterPro" id="IPR029043">
    <property type="entry name" value="GcvT/YgfZ_C"/>
</dbReference>
<keyword evidence="12" id="KW-1185">Reference proteome</keyword>
<dbReference type="SUPFAM" id="SSF103025">
    <property type="entry name" value="Folate-binding domain"/>
    <property type="match status" value="1"/>
</dbReference>
<dbReference type="Gene3D" id="3.30.1360.120">
    <property type="entry name" value="Probable tRNA modification gtpase trme, domain 1"/>
    <property type="match status" value="1"/>
</dbReference>
<dbReference type="NCBIfam" id="NF001567">
    <property type="entry name" value="PRK00389.1"/>
    <property type="match status" value="1"/>
</dbReference>
<dbReference type="Pfam" id="PF01571">
    <property type="entry name" value="GCV_T"/>
    <property type="match status" value="1"/>
</dbReference>
<dbReference type="FunFam" id="4.10.1250.10:FF:000001">
    <property type="entry name" value="Aminomethyltransferase"/>
    <property type="match status" value="1"/>
</dbReference>
<evidence type="ECO:0000256" key="7">
    <source>
        <dbReference type="HAMAP-Rule" id="MF_00259"/>
    </source>
</evidence>
<accession>V8G8C9</accession>
<comment type="catalytic activity">
    <reaction evidence="6 7">
        <text>N(6)-[(R)-S(8)-aminomethyldihydrolipoyl]-L-lysyl-[protein] + (6S)-5,6,7,8-tetrahydrofolate = N(6)-[(R)-dihydrolipoyl]-L-lysyl-[protein] + (6R)-5,10-methylene-5,6,7,8-tetrahydrofolate + NH4(+)</text>
        <dbReference type="Rhea" id="RHEA:16945"/>
        <dbReference type="Rhea" id="RHEA-COMP:10475"/>
        <dbReference type="Rhea" id="RHEA-COMP:10492"/>
        <dbReference type="ChEBI" id="CHEBI:15636"/>
        <dbReference type="ChEBI" id="CHEBI:28938"/>
        <dbReference type="ChEBI" id="CHEBI:57453"/>
        <dbReference type="ChEBI" id="CHEBI:83100"/>
        <dbReference type="ChEBI" id="CHEBI:83143"/>
        <dbReference type="EC" id="2.1.2.10"/>
    </reaction>
</comment>
<evidence type="ECO:0000259" key="10">
    <source>
        <dbReference type="Pfam" id="PF08669"/>
    </source>
</evidence>
<proteinExistence type="inferred from homology"/>
<comment type="subunit">
    <text evidence="7">The glycine cleavage system is composed of four proteins: P, T, L and H.</text>
</comment>
<dbReference type="PIRSF" id="PIRSF006487">
    <property type="entry name" value="GcvT"/>
    <property type="match status" value="1"/>
</dbReference>
<dbReference type="EC" id="2.1.2.10" evidence="2 7"/>
<keyword evidence="4 7" id="KW-0808">Transferase</keyword>
<dbReference type="PANTHER" id="PTHR43757">
    <property type="entry name" value="AMINOMETHYLTRANSFERASE"/>
    <property type="match status" value="1"/>
</dbReference>
<gene>
    <name evidence="7" type="primary">gcvT</name>
    <name evidence="11" type="ORF">V757_04400</name>
</gene>
<dbReference type="GO" id="GO:0005960">
    <property type="term" value="C:glycine cleavage complex"/>
    <property type="evidence" value="ECO:0007669"/>
    <property type="project" value="InterPro"/>
</dbReference>
<dbReference type="Proteomes" id="UP000018766">
    <property type="component" value="Unassembled WGS sequence"/>
</dbReference>
<evidence type="ECO:0000313" key="12">
    <source>
        <dbReference type="Proteomes" id="UP000018766"/>
    </source>
</evidence>
<comment type="caution">
    <text evidence="11">The sequence shown here is derived from an EMBL/GenBank/DDBJ whole genome shotgun (WGS) entry which is preliminary data.</text>
</comment>
<evidence type="ECO:0000256" key="6">
    <source>
        <dbReference type="ARBA" id="ARBA00047665"/>
    </source>
</evidence>
<dbReference type="NCBIfam" id="TIGR00528">
    <property type="entry name" value="gcvT"/>
    <property type="match status" value="1"/>
</dbReference>
<dbReference type="PATRIC" id="fig|1414851.3.peg.885"/>
<dbReference type="EMBL" id="AYSV01000067">
    <property type="protein sequence ID" value="ETD72361.1"/>
    <property type="molecule type" value="Genomic_DNA"/>
</dbReference>
<dbReference type="Pfam" id="PF08669">
    <property type="entry name" value="GCV_T_C"/>
    <property type="match status" value="1"/>
</dbReference>
<organism evidence="11 12">
    <name type="scientific">Pelistega indica</name>
    <dbReference type="NCBI Taxonomy" id="1414851"/>
    <lineage>
        <taxon>Bacteria</taxon>
        <taxon>Pseudomonadati</taxon>
        <taxon>Pseudomonadota</taxon>
        <taxon>Betaproteobacteria</taxon>
        <taxon>Burkholderiales</taxon>
        <taxon>Alcaligenaceae</taxon>
        <taxon>Pelistega</taxon>
    </lineage>
</organism>
<dbReference type="InterPro" id="IPR013977">
    <property type="entry name" value="GcvT_C"/>
</dbReference>
<feature type="domain" description="GCVT N-terminal" evidence="9">
    <location>
        <begin position="28"/>
        <end position="280"/>
    </location>
</feature>
<dbReference type="InterPro" id="IPR022903">
    <property type="entry name" value="GcvT_bac"/>
</dbReference>
<dbReference type="AlphaFoldDB" id="V8G8C9"/>
<dbReference type="GO" id="GO:0019464">
    <property type="term" value="P:glycine decarboxylation via glycine cleavage system"/>
    <property type="evidence" value="ECO:0007669"/>
    <property type="project" value="UniProtKB-UniRule"/>
</dbReference>
<evidence type="ECO:0000313" key="11">
    <source>
        <dbReference type="EMBL" id="ETD72361.1"/>
    </source>
</evidence>
<comment type="similarity">
    <text evidence="1 7">Belongs to the GcvT family.</text>
</comment>
<dbReference type="InterPro" id="IPR006222">
    <property type="entry name" value="GCVT_N"/>
</dbReference>
<protein>
    <recommendedName>
        <fullName evidence="2 7">Aminomethyltransferase</fullName>
        <ecNumber evidence="2 7">2.1.2.10</ecNumber>
    </recommendedName>
    <alternativeName>
        <fullName evidence="5 7">Glycine cleavage system T protein</fullName>
    </alternativeName>
</protein>
<dbReference type="GO" id="GO:0008483">
    <property type="term" value="F:transaminase activity"/>
    <property type="evidence" value="ECO:0007669"/>
    <property type="project" value="UniProtKB-KW"/>
</dbReference>
<feature type="domain" description="Aminomethyltransferase C-terminal" evidence="10">
    <location>
        <begin position="303"/>
        <end position="374"/>
    </location>
</feature>
<evidence type="ECO:0000256" key="5">
    <source>
        <dbReference type="ARBA" id="ARBA00031395"/>
    </source>
</evidence>
<evidence type="ECO:0000256" key="4">
    <source>
        <dbReference type="ARBA" id="ARBA00022679"/>
    </source>
</evidence>
<dbReference type="SUPFAM" id="SSF101790">
    <property type="entry name" value="Aminomethyltransferase beta-barrel domain"/>
    <property type="match status" value="1"/>
</dbReference>
<dbReference type="InterPro" id="IPR028896">
    <property type="entry name" value="GcvT/YgfZ/DmdA"/>
</dbReference>
<dbReference type="FunFam" id="3.30.70.1400:FF:000001">
    <property type="entry name" value="Aminomethyltransferase"/>
    <property type="match status" value="1"/>
</dbReference>
<name>V8G8C9_9BURK</name>
<evidence type="ECO:0000256" key="3">
    <source>
        <dbReference type="ARBA" id="ARBA00022576"/>
    </source>
</evidence>
<feature type="binding site" evidence="8">
    <location>
        <position position="218"/>
    </location>
    <ligand>
        <name>substrate</name>
    </ligand>
</feature>
<sequence>MNTHVYVTPILFAKGALLSSASLKHTALYQAHLDLNAKMVDFGGWEMPISYGSQIEEHHAVRKNAGIFDVSHMLNVDIIGDGAYEFLRHLIANDVSKITGTPGKALYSCMLNEQAGIIDDLIVYFFSENKWRVVVNAGTAEKDLVWMKMQSADYNVVITPRFDLSMVAVQGPKAREILWQVRPEWKASAENLSPFVAALINDDTMVARTGYTGEDGVEIVLPSHDVVKLWEDLIAAGVQASGLGARDTLRLEAGMNLYGQDMNEDTQPYQAGLAWTVSLKDESRQFVGRKILEELPVRNAFLGIKLLDRGVMRAHMKVRGESGEGEITSGTMSPSLGFSVGFVRMPEGAKAGDSVEVEIRGKWIPAVLTTLPFVRNGKALIA</sequence>
<evidence type="ECO:0000256" key="8">
    <source>
        <dbReference type="PIRSR" id="PIRSR006487-1"/>
    </source>
</evidence>
<dbReference type="InterPro" id="IPR006223">
    <property type="entry name" value="GcvT"/>
</dbReference>
<evidence type="ECO:0000256" key="2">
    <source>
        <dbReference type="ARBA" id="ARBA00012616"/>
    </source>
</evidence>
<dbReference type="HAMAP" id="MF_00259">
    <property type="entry name" value="GcvT"/>
    <property type="match status" value="1"/>
</dbReference>
<dbReference type="InterPro" id="IPR027266">
    <property type="entry name" value="TrmE/GcvT-like"/>
</dbReference>
<dbReference type="PANTHER" id="PTHR43757:SF2">
    <property type="entry name" value="AMINOMETHYLTRANSFERASE, MITOCHONDRIAL"/>
    <property type="match status" value="1"/>
</dbReference>
<keyword evidence="3 7" id="KW-0032">Aminotransferase</keyword>